<proteinExistence type="predicted"/>
<sequence length="256" mass="29797">MVIHGCVDGFSRVIVFLKCSNNNEALTVLESFQSAVNTFHYPRRIRTDHGTENVEVARFMLHKYGITTNPVITGRSIHNQRTERMWKDVFAYVLQYFYNLFYFMESQDILDPDNELHLFALQYIYIPRVKWALDYFTLQWNNHPMSTQGNKSPLQSWTAGFYEFAESNYTVVRDVLDVDTINFDHYGIDDDGPRPQIETSNNVVVPRSTIQLSMEETRALTDEISPLSEDNDNGVHLYQRTVAFVNNFFDSDVESS</sequence>
<gene>
    <name evidence="1" type="ORF">PACLA_8A023313</name>
</gene>
<dbReference type="InterPro" id="IPR036397">
    <property type="entry name" value="RNaseH_sf"/>
</dbReference>
<dbReference type="PANTHER" id="PTHR46791">
    <property type="entry name" value="EXPRESSED PROTEIN"/>
    <property type="match status" value="1"/>
</dbReference>
<accession>A0A6S7GS88</accession>
<dbReference type="PANTHER" id="PTHR46791:SF4">
    <property type="match status" value="1"/>
</dbReference>
<dbReference type="InterPro" id="IPR058913">
    <property type="entry name" value="Integrase_dom_put"/>
</dbReference>
<dbReference type="InterPro" id="IPR001584">
    <property type="entry name" value="Integrase_cat-core"/>
</dbReference>
<comment type="caution">
    <text evidence="1">The sequence shown here is derived from an EMBL/GenBank/DDBJ whole genome shotgun (WGS) entry which is preliminary data.</text>
</comment>
<evidence type="ECO:0000313" key="1">
    <source>
        <dbReference type="EMBL" id="CAB3994653.1"/>
    </source>
</evidence>
<dbReference type="SUPFAM" id="SSF53098">
    <property type="entry name" value="Ribonuclease H-like"/>
    <property type="match status" value="1"/>
</dbReference>
<dbReference type="InterPro" id="IPR012337">
    <property type="entry name" value="RNaseH-like_sf"/>
</dbReference>
<keyword evidence="2" id="KW-1185">Reference proteome</keyword>
<dbReference type="Gene3D" id="3.30.420.10">
    <property type="entry name" value="Ribonuclease H-like superfamily/Ribonuclease H"/>
    <property type="match status" value="1"/>
</dbReference>
<protein>
    <submittedName>
        <fullName evidence="1">Uncharacterized protein</fullName>
    </submittedName>
</protein>
<dbReference type="PROSITE" id="PS50994">
    <property type="entry name" value="INTEGRASE"/>
    <property type="match status" value="1"/>
</dbReference>
<organism evidence="1 2">
    <name type="scientific">Paramuricea clavata</name>
    <name type="common">Red gorgonian</name>
    <name type="synonym">Violescent sea-whip</name>
    <dbReference type="NCBI Taxonomy" id="317549"/>
    <lineage>
        <taxon>Eukaryota</taxon>
        <taxon>Metazoa</taxon>
        <taxon>Cnidaria</taxon>
        <taxon>Anthozoa</taxon>
        <taxon>Octocorallia</taxon>
        <taxon>Malacalcyonacea</taxon>
        <taxon>Plexauridae</taxon>
        <taxon>Paramuricea</taxon>
    </lineage>
</organism>
<dbReference type="Pfam" id="PF24764">
    <property type="entry name" value="rva_4"/>
    <property type="match status" value="1"/>
</dbReference>
<dbReference type="GO" id="GO:0015074">
    <property type="term" value="P:DNA integration"/>
    <property type="evidence" value="ECO:0007669"/>
    <property type="project" value="InterPro"/>
</dbReference>
<reference evidence="1" key="1">
    <citation type="submission" date="2020-04" db="EMBL/GenBank/DDBJ databases">
        <authorList>
            <person name="Alioto T."/>
            <person name="Alioto T."/>
            <person name="Gomez Garrido J."/>
        </authorList>
    </citation>
    <scope>NUCLEOTIDE SEQUENCE</scope>
    <source>
        <strain evidence="1">A484AB</strain>
    </source>
</reference>
<evidence type="ECO:0000313" key="2">
    <source>
        <dbReference type="Proteomes" id="UP001152795"/>
    </source>
</evidence>
<dbReference type="AlphaFoldDB" id="A0A6S7GS88"/>
<dbReference type="Proteomes" id="UP001152795">
    <property type="component" value="Unassembled WGS sequence"/>
</dbReference>
<dbReference type="EMBL" id="CACRXK020002508">
    <property type="protein sequence ID" value="CAB3994653.1"/>
    <property type="molecule type" value="Genomic_DNA"/>
</dbReference>
<name>A0A6S7GS88_PARCT</name>
<dbReference type="OrthoDB" id="5987220at2759"/>
<dbReference type="GO" id="GO:0003676">
    <property type="term" value="F:nucleic acid binding"/>
    <property type="evidence" value="ECO:0007669"/>
    <property type="project" value="InterPro"/>
</dbReference>